<accession>A0A4R3V2D4</accession>
<evidence type="ECO:0000256" key="1">
    <source>
        <dbReference type="SAM" id="MobiDB-lite"/>
    </source>
</evidence>
<sequence length="779" mass="84878">MTVVVEDRRGGLRIVGSGGGGKGGGGSARTPVEHPDSLHNTSYAAVLDVIGNGEMAGPAHGSDVLRDIYLNGTPIQNADGTLNFRNVQVEYRVGTQDQEHIPGFPASANVTSVGTEVTTLQPWVQAFSNSDLSAVRVSIHAPRLIKAIESGGNLGDRVGHKVEYAIDRSVGGGSYVEVVRTSLDGKTINGYTRTHRIELPAGASSWAVRVRRITPDSTSSSVEDDIYVQSYAEVIDGKFRYPMTALVGIKIDAEQFQSIPTRAYHWRGQIIRVPSNYDPQTRTYSGVWDGTFKRAWSNNPAWVYFDILTNKLYGLGERIDASMIDRYALYQIGAYCDQMVPDGLGGTEPRFACNVYLQSAADALRVLNDLTSVFRGMAYWANGQVVAVADMPGDPVYTYTNGNVIDGRFEYTGADLSTLKTVALVSWNDPSDFGRSKVEVVEDEDGIRRYGIRKTEVVAFGCSSRGQAQRVGLYHLYTSRMETGGVAFSVGLDGVIPQPGSIVKVADRNRAGRHIGGRIRQATASTVTLDRDHPIKVGDSLTVNLPDGTAQSRPVSLVSDRVVTVNPAFSQAPAVEAVWAVDADDLVTQHVRVMSVKENDGITFTMSGVFHHPGKHAAIDSGVRLDPLPVSVVPPRVQRAPTNVQISQHHTFHQGTTRHYAEISWDAPEHAVMYDAQWRRDNGDWVQAPRTGTRLIEIPDIYAGLYVVRVRAINSLDVPSLWAYSDATELDGLIGEPPTVTGITTQSIPWGIIVSWSFPTGPNIVERTEIRYSTTSSFA</sequence>
<evidence type="ECO:0000313" key="4">
    <source>
        <dbReference type="EMBL" id="TCU97327.1"/>
    </source>
</evidence>
<dbReference type="SUPFAM" id="SSF49265">
    <property type="entry name" value="Fibronectin type III"/>
    <property type="match status" value="1"/>
</dbReference>
<protein>
    <submittedName>
        <fullName evidence="4">Putative phage tail protein</fullName>
    </submittedName>
</protein>
<organism evidence="4 5">
    <name type="scientific">Paracandidimonas soli</name>
    <dbReference type="NCBI Taxonomy" id="1917182"/>
    <lineage>
        <taxon>Bacteria</taxon>
        <taxon>Pseudomonadati</taxon>
        <taxon>Pseudomonadota</taxon>
        <taxon>Betaproteobacteria</taxon>
        <taxon>Burkholderiales</taxon>
        <taxon>Alcaligenaceae</taxon>
        <taxon>Paracandidimonas</taxon>
    </lineage>
</organism>
<keyword evidence="5" id="KW-1185">Reference proteome</keyword>
<evidence type="ECO:0000259" key="2">
    <source>
        <dbReference type="Pfam" id="PF13550"/>
    </source>
</evidence>
<dbReference type="Pfam" id="PF13550">
    <property type="entry name" value="Phage-tail_3"/>
    <property type="match status" value="1"/>
</dbReference>
<dbReference type="Pfam" id="PF24801">
    <property type="entry name" value="FNIII-A_GpJ"/>
    <property type="match status" value="1"/>
</dbReference>
<feature type="domain" description="Tip attachment protein J" evidence="2">
    <location>
        <begin position="361"/>
        <end position="519"/>
    </location>
</feature>
<dbReference type="InterPro" id="IPR036116">
    <property type="entry name" value="FN3_sf"/>
</dbReference>
<comment type="caution">
    <text evidence="4">The sequence shown here is derived from an EMBL/GenBank/DDBJ whole genome shotgun (WGS) entry which is preliminary data.</text>
</comment>
<dbReference type="InterPro" id="IPR053171">
    <property type="entry name" value="Viral_Tip_Attach_Protein"/>
</dbReference>
<name>A0A4R3V2D4_9BURK</name>
<dbReference type="PANTHER" id="PTHR36251">
    <property type="entry name" value="FELS-1 PROPHAGE HOST SPECIFICITY PROTEIN-RELATED"/>
    <property type="match status" value="1"/>
</dbReference>
<dbReference type="PANTHER" id="PTHR36251:SF2">
    <property type="entry name" value="GIFSY-2 PROPHAGE HOST SPECIFICITY PROTEIN J, PHAGE LAMBDA"/>
    <property type="match status" value="1"/>
</dbReference>
<gene>
    <name evidence="4" type="ORF">EV686_106210</name>
</gene>
<evidence type="ECO:0000259" key="3">
    <source>
        <dbReference type="Pfam" id="PF24801"/>
    </source>
</evidence>
<dbReference type="InterPro" id="IPR055385">
    <property type="entry name" value="GpJ_HDII-ins2"/>
</dbReference>
<feature type="domain" description="Tip attachment protein J HDII-ins2" evidence="3">
    <location>
        <begin position="108"/>
        <end position="236"/>
    </location>
</feature>
<dbReference type="AlphaFoldDB" id="A0A4R3V2D4"/>
<dbReference type="RefSeq" id="WP_132477417.1">
    <property type="nucleotide sequence ID" value="NZ_SMBX01000006.1"/>
</dbReference>
<dbReference type="EMBL" id="SMBX01000006">
    <property type="protein sequence ID" value="TCU97327.1"/>
    <property type="molecule type" value="Genomic_DNA"/>
</dbReference>
<feature type="compositionally biased region" description="Gly residues" evidence="1">
    <location>
        <begin position="16"/>
        <end position="27"/>
    </location>
</feature>
<evidence type="ECO:0000313" key="5">
    <source>
        <dbReference type="Proteomes" id="UP000294692"/>
    </source>
</evidence>
<dbReference type="OrthoDB" id="109844at2"/>
<dbReference type="InterPro" id="IPR032876">
    <property type="entry name" value="J_dom"/>
</dbReference>
<proteinExistence type="predicted"/>
<feature type="non-terminal residue" evidence="4">
    <location>
        <position position="779"/>
    </location>
</feature>
<reference evidence="4 5" key="1">
    <citation type="submission" date="2019-03" db="EMBL/GenBank/DDBJ databases">
        <title>Genomic Encyclopedia of Type Strains, Phase IV (KMG-IV): sequencing the most valuable type-strain genomes for metagenomic binning, comparative biology and taxonomic classification.</title>
        <authorList>
            <person name="Goeker M."/>
        </authorList>
    </citation>
    <scope>NUCLEOTIDE SEQUENCE [LARGE SCALE GENOMIC DNA]</scope>
    <source>
        <strain evidence="4 5">DSM 100048</strain>
    </source>
</reference>
<dbReference type="Proteomes" id="UP000294692">
    <property type="component" value="Unassembled WGS sequence"/>
</dbReference>
<feature type="region of interest" description="Disordered" evidence="1">
    <location>
        <begin position="12"/>
        <end position="37"/>
    </location>
</feature>